<dbReference type="InterPro" id="IPR014284">
    <property type="entry name" value="RNA_pol_sigma-70_dom"/>
</dbReference>
<evidence type="ECO:0000256" key="4">
    <source>
        <dbReference type="ARBA" id="ARBA00023125"/>
    </source>
</evidence>
<reference evidence="8" key="1">
    <citation type="submission" date="2021-04" db="EMBL/GenBank/DDBJ databases">
        <title>Luteolibacter sp. 32A isolated from the skin of an Anderson's salamander (Ambystoma andersonii).</title>
        <authorList>
            <person name="Spergser J."/>
            <person name="Busse H.-J."/>
        </authorList>
    </citation>
    <scope>NUCLEOTIDE SEQUENCE</scope>
    <source>
        <strain evidence="8">32A</strain>
    </source>
</reference>
<dbReference type="InterPro" id="IPR036388">
    <property type="entry name" value="WH-like_DNA-bd_sf"/>
</dbReference>
<dbReference type="SUPFAM" id="SSF88946">
    <property type="entry name" value="Sigma2 domain of RNA polymerase sigma factors"/>
    <property type="match status" value="1"/>
</dbReference>
<comment type="similarity">
    <text evidence="1">Belongs to the sigma-70 factor family. ECF subfamily.</text>
</comment>
<keyword evidence="5" id="KW-0804">Transcription</keyword>
<feature type="domain" description="RNA polymerase sigma factor 70 region 4 type 2" evidence="7">
    <location>
        <begin position="124"/>
        <end position="172"/>
    </location>
</feature>
<keyword evidence="9" id="KW-1185">Reference proteome</keyword>
<dbReference type="InterPro" id="IPR007627">
    <property type="entry name" value="RNA_pol_sigma70_r2"/>
</dbReference>
<dbReference type="PANTHER" id="PTHR43133">
    <property type="entry name" value="RNA POLYMERASE ECF-TYPE SIGMA FACTO"/>
    <property type="match status" value="1"/>
</dbReference>
<protein>
    <submittedName>
        <fullName evidence="8">Sigma-70 family RNA polymerase sigma factor</fullName>
    </submittedName>
</protein>
<name>A0A975J1L4_9BACT</name>
<dbReference type="GO" id="GO:0006352">
    <property type="term" value="P:DNA-templated transcription initiation"/>
    <property type="evidence" value="ECO:0007669"/>
    <property type="project" value="InterPro"/>
</dbReference>
<evidence type="ECO:0000313" key="9">
    <source>
        <dbReference type="Proteomes" id="UP000676169"/>
    </source>
</evidence>
<feature type="domain" description="RNA polymerase sigma-70 region 2" evidence="6">
    <location>
        <begin position="24"/>
        <end position="90"/>
    </location>
</feature>
<dbReference type="InterPro" id="IPR013325">
    <property type="entry name" value="RNA_pol_sigma_r2"/>
</dbReference>
<dbReference type="Pfam" id="PF08281">
    <property type="entry name" value="Sigma70_r4_2"/>
    <property type="match status" value="1"/>
</dbReference>
<dbReference type="SUPFAM" id="SSF88659">
    <property type="entry name" value="Sigma3 and sigma4 domains of RNA polymerase sigma factors"/>
    <property type="match status" value="1"/>
</dbReference>
<dbReference type="Gene3D" id="1.10.10.10">
    <property type="entry name" value="Winged helix-like DNA-binding domain superfamily/Winged helix DNA-binding domain"/>
    <property type="match status" value="1"/>
</dbReference>
<dbReference type="Gene3D" id="1.10.1740.10">
    <property type="match status" value="1"/>
</dbReference>
<sequence>MAADLDNALALRWKGGDVTAYNELVQRHIGSLRGYLYSRCGRDADASDLCQEVFIEVCLKIANFDPAYSFTAWLYTIARNKVADLFRKQKPLELFVPEQHSAEDDSHPARIHEERDAAIHAWEKIFEILPEAQATALWLRAQGQMSVEQIASTMDQTTANVKVLLFRARQRLARDWENLIAKS</sequence>
<dbReference type="RefSeq" id="WP_211633283.1">
    <property type="nucleotide sequence ID" value="NZ_CP073100.1"/>
</dbReference>
<evidence type="ECO:0000256" key="5">
    <source>
        <dbReference type="ARBA" id="ARBA00023163"/>
    </source>
</evidence>
<dbReference type="InterPro" id="IPR013324">
    <property type="entry name" value="RNA_pol_sigma_r3/r4-like"/>
</dbReference>
<dbReference type="AlphaFoldDB" id="A0A975J1L4"/>
<evidence type="ECO:0000256" key="2">
    <source>
        <dbReference type="ARBA" id="ARBA00023015"/>
    </source>
</evidence>
<dbReference type="PANTHER" id="PTHR43133:SF8">
    <property type="entry name" value="RNA POLYMERASE SIGMA FACTOR HI_1459-RELATED"/>
    <property type="match status" value="1"/>
</dbReference>
<evidence type="ECO:0000313" key="8">
    <source>
        <dbReference type="EMBL" id="QUE52363.1"/>
    </source>
</evidence>
<evidence type="ECO:0000256" key="3">
    <source>
        <dbReference type="ARBA" id="ARBA00023082"/>
    </source>
</evidence>
<evidence type="ECO:0000256" key="1">
    <source>
        <dbReference type="ARBA" id="ARBA00010641"/>
    </source>
</evidence>
<keyword evidence="4" id="KW-0238">DNA-binding</keyword>
<dbReference type="InterPro" id="IPR039425">
    <property type="entry name" value="RNA_pol_sigma-70-like"/>
</dbReference>
<dbReference type="NCBIfam" id="TIGR02937">
    <property type="entry name" value="sigma70-ECF"/>
    <property type="match status" value="1"/>
</dbReference>
<dbReference type="Proteomes" id="UP000676169">
    <property type="component" value="Chromosome"/>
</dbReference>
<keyword evidence="3" id="KW-0731">Sigma factor</keyword>
<dbReference type="EMBL" id="CP073100">
    <property type="protein sequence ID" value="QUE52363.1"/>
    <property type="molecule type" value="Genomic_DNA"/>
</dbReference>
<gene>
    <name evidence="8" type="ORF">KBB96_05595</name>
</gene>
<dbReference type="KEGG" id="lamb:KBB96_05595"/>
<accession>A0A975J1L4</accession>
<dbReference type="Pfam" id="PF04542">
    <property type="entry name" value="Sigma70_r2"/>
    <property type="match status" value="1"/>
</dbReference>
<dbReference type="GO" id="GO:0003677">
    <property type="term" value="F:DNA binding"/>
    <property type="evidence" value="ECO:0007669"/>
    <property type="project" value="UniProtKB-KW"/>
</dbReference>
<keyword evidence="2" id="KW-0805">Transcription regulation</keyword>
<evidence type="ECO:0000259" key="7">
    <source>
        <dbReference type="Pfam" id="PF08281"/>
    </source>
</evidence>
<evidence type="ECO:0000259" key="6">
    <source>
        <dbReference type="Pfam" id="PF04542"/>
    </source>
</evidence>
<dbReference type="InterPro" id="IPR013249">
    <property type="entry name" value="RNA_pol_sigma70_r4_t2"/>
</dbReference>
<proteinExistence type="inferred from homology"/>
<organism evidence="8 9">
    <name type="scientific">Luteolibacter ambystomatis</name>
    <dbReference type="NCBI Taxonomy" id="2824561"/>
    <lineage>
        <taxon>Bacteria</taxon>
        <taxon>Pseudomonadati</taxon>
        <taxon>Verrucomicrobiota</taxon>
        <taxon>Verrucomicrobiia</taxon>
        <taxon>Verrucomicrobiales</taxon>
        <taxon>Verrucomicrobiaceae</taxon>
        <taxon>Luteolibacter</taxon>
    </lineage>
</organism>
<dbReference type="GO" id="GO:0016987">
    <property type="term" value="F:sigma factor activity"/>
    <property type="evidence" value="ECO:0007669"/>
    <property type="project" value="UniProtKB-KW"/>
</dbReference>